<keyword evidence="3" id="KW-1185">Reference proteome</keyword>
<name>A0A2H3CIY4_ARMGA</name>
<gene>
    <name evidence="2" type="ORF">ARMGADRAFT_1019349</name>
    <name evidence="1" type="ORF">ARMGADRAFT_1021188</name>
</gene>
<reference evidence="3" key="1">
    <citation type="journal article" date="2017" name="Nat. Ecol. Evol.">
        <title>Genome expansion and lineage-specific genetic innovations in the forest pathogenic fungi Armillaria.</title>
        <authorList>
            <person name="Sipos G."/>
            <person name="Prasanna A.N."/>
            <person name="Walter M.C."/>
            <person name="O'Connor E."/>
            <person name="Balint B."/>
            <person name="Krizsan K."/>
            <person name="Kiss B."/>
            <person name="Hess J."/>
            <person name="Varga T."/>
            <person name="Slot J."/>
            <person name="Riley R."/>
            <person name="Boka B."/>
            <person name="Rigling D."/>
            <person name="Barry K."/>
            <person name="Lee J."/>
            <person name="Mihaltcheva S."/>
            <person name="LaButti K."/>
            <person name="Lipzen A."/>
            <person name="Waldron R."/>
            <person name="Moloney N.M."/>
            <person name="Sperisen C."/>
            <person name="Kredics L."/>
            <person name="Vagvoelgyi C."/>
            <person name="Patrignani A."/>
            <person name="Fitzpatrick D."/>
            <person name="Nagy I."/>
            <person name="Doyle S."/>
            <person name="Anderson J.B."/>
            <person name="Grigoriev I.V."/>
            <person name="Gueldener U."/>
            <person name="Muensterkoetter M."/>
            <person name="Nagy L.G."/>
        </authorList>
    </citation>
    <scope>NUCLEOTIDE SEQUENCE [LARGE SCALE GENOMIC DNA]</scope>
    <source>
        <strain evidence="3">Ar21-2</strain>
    </source>
</reference>
<dbReference type="AlphaFoldDB" id="A0A2H3CIY4"/>
<dbReference type="EMBL" id="KZ293755">
    <property type="protein sequence ID" value="PBK80017.1"/>
    <property type="molecule type" value="Genomic_DNA"/>
</dbReference>
<organism evidence="2 3">
    <name type="scientific">Armillaria gallica</name>
    <name type="common">Bulbous honey fungus</name>
    <name type="synonym">Armillaria bulbosa</name>
    <dbReference type="NCBI Taxonomy" id="47427"/>
    <lineage>
        <taxon>Eukaryota</taxon>
        <taxon>Fungi</taxon>
        <taxon>Dikarya</taxon>
        <taxon>Basidiomycota</taxon>
        <taxon>Agaricomycotina</taxon>
        <taxon>Agaricomycetes</taxon>
        <taxon>Agaricomycetidae</taxon>
        <taxon>Agaricales</taxon>
        <taxon>Marasmiineae</taxon>
        <taxon>Physalacriaceae</taxon>
        <taxon>Armillaria</taxon>
    </lineage>
</organism>
<proteinExistence type="predicted"/>
<evidence type="ECO:0000313" key="1">
    <source>
        <dbReference type="EMBL" id="PBK80017.1"/>
    </source>
</evidence>
<dbReference type="InParanoid" id="A0A2H3CIY4"/>
<reference evidence="2" key="2">
    <citation type="journal article" date="2017" name="Nat. Ecol. Evol.">
        <title>Lineage-specific genetic innovations streamline the genomes of Armillaria species to pathogenesis.</title>
        <authorList>
            <consortium name="DOE Joint Genome Institute"/>
            <person name="Sipos G."/>
            <person name="Prasanna A.N."/>
            <person name="Walter M.C."/>
            <person name="O'Connor E."/>
            <person name="Balint B."/>
            <person name="Krizsan K."/>
            <person name="Kiss B."/>
            <person name="Hess J."/>
            <person name="Varga T."/>
            <person name="Slot J."/>
            <person name="Riley R."/>
            <person name="Boka B."/>
            <person name="Rigling D."/>
            <person name="Barry K."/>
            <person name="Lee J."/>
            <person name="Mihaltcheva S."/>
            <person name="LaButti K."/>
            <person name="Lipzen A."/>
            <person name="Waldron R."/>
            <person name="Moloney N.M."/>
            <person name="Sperisen C."/>
            <person name="Kredics L."/>
            <person name="Vagvolgyi C."/>
            <person name="Patrignani A."/>
            <person name="Fitzpatrick D."/>
            <person name="Nagy I."/>
            <person name="Doyle S."/>
            <person name="Anderson J."/>
            <person name="Grigoriev I.V."/>
            <person name="Guldener U."/>
            <person name="Munsterkotter M."/>
            <person name="Nagy L.G."/>
        </authorList>
    </citation>
    <scope>NUCLEOTIDE SEQUENCE [LARGE SCALE GENOMIC DNA]</scope>
    <source>
        <strain evidence="2">Ar21-2</strain>
    </source>
</reference>
<dbReference type="Proteomes" id="UP000217790">
    <property type="component" value="Unassembled WGS sequence"/>
</dbReference>
<evidence type="ECO:0000313" key="2">
    <source>
        <dbReference type="EMBL" id="PBK83005.1"/>
    </source>
</evidence>
<protein>
    <submittedName>
        <fullName evidence="2">Uncharacterized protein</fullName>
    </submittedName>
</protein>
<dbReference type="EMBL" id="KZ293710">
    <property type="protein sequence ID" value="PBK83005.1"/>
    <property type="molecule type" value="Genomic_DNA"/>
</dbReference>
<sequence>MNQQFSSKTILMGDVKWTALVKWRFILDPSNALSVRIRIGRQGQQLTEDKYYDIQLWFCYKI</sequence>
<evidence type="ECO:0000313" key="3">
    <source>
        <dbReference type="Proteomes" id="UP000217790"/>
    </source>
</evidence>
<accession>A0A2H3CIY4</accession>